<dbReference type="AlphaFoldDB" id="A0A969PRK2"/>
<feature type="domain" description="S-adenosylmethionine-dependent methyltransferase" evidence="4">
    <location>
        <begin position="170"/>
        <end position="341"/>
    </location>
</feature>
<keyword evidence="2" id="KW-0808">Transferase</keyword>
<dbReference type="InterPro" id="IPR015947">
    <property type="entry name" value="PUA-like_sf"/>
</dbReference>
<keyword evidence="1 6" id="KW-0489">Methyltransferase</keyword>
<dbReference type="InterPro" id="IPR029063">
    <property type="entry name" value="SAM-dependent_MTases_sf"/>
</dbReference>
<evidence type="ECO:0000259" key="5">
    <source>
        <dbReference type="Pfam" id="PF17785"/>
    </source>
</evidence>
<dbReference type="EMBL" id="JAATHJ010000018">
    <property type="protein sequence ID" value="NJP38250.1"/>
    <property type="molecule type" value="Genomic_DNA"/>
</dbReference>
<dbReference type="Gene3D" id="2.30.130.10">
    <property type="entry name" value="PUA domain"/>
    <property type="match status" value="1"/>
</dbReference>
<evidence type="ECO:0000313" key="7">
    <source>
        <dbReference type="Proteomes" id="UP000752012"/>
    </source>
</evidence>
<dbReference type="PANTHER" id="PTHR43042">
    <property type="entry name" value="SAM-DEPENDENT METHYLTRANSFERASE"/>
    <property type="match status" value="1"/>
</dbReference>
<protein>
    <submittedName>
        <fullName evidence="6">Class I SAM-dependent rRNA methyltransferase</fullName>
    </submittedName>
</protein>
<name>A0A969PRK2_9BACI</name>
<feature type="domain" description="RlmI-like PUA" evidence="5">
    <location>
        <begin position="12"/>
        <end position="68"/>
    </location>
</feature>
<dbReference type="RefSeq" id="WP_168007547.1">
    <property type="nucleotide sequence ID" value="NZ_JAATHJ010000018.1"/>
</dbReference>
<dbReference type="InterPro" id="IPR036974">
    <property type="entry name" value="PUA_sf"/>
</dbReference>
<reference evidence="6 7" key="1">
    <citation type="submission" date="2020-03" db="EMBL/GenBank/DDBJ databases">
        <title>Assessment of the enzymatic potential of alkaline-tolerant lipase obtained from Bacillus luteus H11 (technogenic soil) for the bioremediation of saline soils contaminated with petroleum substances.</title>
        <authorList>
            <person name="Kalwasinska A."/>
        </authorList>
    </citation>
    <scope>NUCLEOTIDE SEQUENCE [LARGE SCALE GENOMIC DNA]</scope>
    <source>
        <strain evidence="6 7">H11</strain>
    </source>
</reference>
<dbReference type="GO" id="GO:0032259">
    <property type="term" value="P:methylation"/>
    <property type="evidence" value="ECO:0007669"/>
    <property type="project" value="UniProtKB-KW"/>
</dbReference>
<dbReference type="GO" id="GO:0003723">
    <property type="term" value="F:RNA binding"/>
    <property type="evidence" value="ECO:0007669"/>
    <property type="project" value="InterPro"/>
</dbReference>
<dbReference type="Gene3D" id="3.40.50.150">
    <property type="entry name" value="Vaccinia Virus protein VP39"/>
    <property type="match status" value="1"/>
</dbReference>
<dbReference type="CDD" id="cd11572">
    <property type="entry name" value="RlmI_M_like"/>
    <property type="match status" value="1"/>
</dbReference>
<keyword evidence="7" id="KW-1185">Reference proteome</keyword>
<dbReference type="InterPro" id="IPR041532">
    <property type="entry name" value="RlmI-like_PUA"/>
</dbReference>
<gene>
    <name evidence="6" type="ORF">HCN83_11710</name>
</gene>
<dbReference type="Pfam" id="PF17785">
    <property type="entry name" value="PUA_3"/>
    <property type="match status" value="1"/>
</dbReference>
<evidence type="ECO:0000256" key="2">
    <source>
        <dbReference type="ARBA" id="ARBA00022679"/>
    </source>
</evidence>
<dbReference type="Proteomes" id="UP000752012">
    <property type="component" value="Unassembled WGS sequence"/>
</dbReference>
<accession>A0A969PRK2</accession>
<organism evidence="6 7">
    <name type="scientific">Alkalicoccus luteus</name>
    <dbReference type="NCBI Taxonomy" id="1237094"/>
    <lineage>
        <taxon>Bacteria</taxon>
        <taxon>Bacillati</taxon>
        <taxon>Bacillota</taxon>
        <taxon>Bacilli</taxon>
        <taxon>Bacillales</taxon>
        <taxon>Bacillaceae</taxon>
        <taxon>Alkalicoccus</taxon>
    </lineage>
</organism>
<evidence type="ECO:0000259" key="4">
    <source>
        <dbReference type="Pfam" id="PF10672"/>
    </source>
</evidence>
<dbReference type="PANTHER" id="PTHR43042:SF3">
    <property type="entry name" value="RIBOSOMAL RNA LARGE SUBUNIT METHYLTRANSFERASE YWBD-RELATED"/>
    <property type="match status" value="1"/>
</dbReference>
<dbReference type="Gene3D" id="3.30.750.80">
    <property type="entry name" value="RNA methyltransferase domain (HRMD) like"/>
    <property type="match status" value="1"/>
</dbReference>
<dbReference type="InterPro" id="IPR019614">
    <property type="entry name" value="SAM-dep_methyl-trfase"/>
</dbReference>
<dbReference type="Pfam" id="PF10672">
    <property type="entry name" value="Methyltrans_SAM"/>
    <property type="match status" value="1"/>
</dbReference>
<dbReference type="GO" id="GO:0008168">
    <property type="term" value="F:methyltransferase activity"/>
    <property type="evidence" value="ECO:0007669"/>
    <property type="project" value="UniProtKB-KW"/>
</dbReference>
<dbReference type="CDD" id="cd02440">
    <property type="entry name" value="AdoMet_MTases"/>
    <property type="match status" value="1"/>
</dbReference>
<comment type="caution">
    <text evidence="6">The sequence shown here is derived from an EMBL/GenBank/DDBJ whole genome shotgun (WGS) entry which is preliminary data.</text>
</comment>
<proteinExistence type="predicted"/>
<evidence type="ECO:0000256" key="1">
    <source>
        <dbReference type="ARBA" id="ARBA00022603"/>
    </source>
</evidence>
<sequence>MEEIRLTALPDTVEQYRDGFPLLTEEAVGNRTDLEEGELFTLEAPDGDFLGRGYVGKQNKGTGWILTKKENEMIDEQFVSKKLMMAISRRGNLLASEETTAFRVFNGEGDGFGGILIDYYAGYYVLQFYSKGAYSFRQQFIDILTQTMDPVGIYEKKRFSDEKTEKQSDFVSGTEAPAPLYIKENGMNFAVYLDDGAMTGIFLDQRDVRKTLRDEWAAGSTVLNTFSYTGAFSTAAALGGAVSTVSVDAANRSRERTAEQFRLNEIDMDSQKILVDDVFSWFRKAASREQTYDVVVLDPPSFARTKQTTFRAAKDYGRLVEDALDLMEPGSLLIAATNHAGLPRWRFRRQVEQAFKAKERRFRMEKQFALPDDFLVNPDYPEGDYLKVLAMRVL</sequence>
<evidence type="ECO:0000313" key="6">
    <source>
        <dbReference type="EMBL" id="NJP38250.1"/>
    </source>
</evidence>
<evidence type="ECO:0000256" key="3">
    <source>
        <dbReference type="ARBA" id="ARBA00022691"/>
    </source>
</evidence>
<dbReference type="SUPFAM" id="SSF53335">
    <property type="entry name" value="S-adenosyl-L-methionine-dependent methyltransferases"/>
    <property type="match status" value="1"/>
</dbReference>
<keyword evidence="3" id="KW-0949">S-adenosyl-L-methionine</keyword>
<dbReference type="SUPFAM" id="SSF88697">
    <property type="entry name" value="PUA domain-like"/>
    <property type="match status" value="1"/>
</dbReference>